<keyword evidence="3" id="KW-1185">Reference proteome</keyword>
<protein>
    <recommendedName>
        <fullName evidence="1">Transposase IS4 N-terminal domain-containing protein</fullName>
    </recommendedName>
</protein>
<proteinExistence type="predicted"/>
<reference evidence="3" key="1">
    <citation type="submission" date="2019-07" db="EMBL/GenBank/DDBJ databases">
        <title>Chitinimonas sp. nov., isolated from Ny-Alesund, arctica soil.</title>
        <authorList>
            <person name="Xu Q."/>
            <person name="Peng F."/>
        </authorList>
    </citation>
    <scope>NUCLEOTIDE SEQUENCE [LARGE SCALE GENOMIC DNA]</scope>
    <source>
        <strain evidence="3">R3-44</strain>
    </source>
</reference>
<gene>
    <name evidence="2" type="ORF">FNU76_01680</name>
</gene>
<dbReference type="OrthoDB" id="9796012at2"/>
<dbReference type="AlphaFoldDB" id="A0A516SAJ2"/>
<dbReference type="EMBL" id="CP041730">
    <property type="protein sequence ID" value="QDQ25169.1"/>
    <property type="molecule type" value="Genomic_DNA"/>
</dbReference>
<evidence type="ECO:0000313" key="3">
    <source>
        <dbReference type="Proteomes" id="UP000317550"/>
    </source>
</evidence>
<sequence>MARTKAVLGRGARLSDHLSTSLLARVYPAAQINQILDQHGRNSQRVRRFPALAGVYYCMALSLYPEASYEAVFSVVAQGLAWAEARPEPPQVNKSSISELRSKLGAAPLQALMTPVGRPYTAFPRLLSCITAGRHRRQQYRSTR</sequence>
<organism evidence="2 3">
    <name type="scientific">Chitinimonas arctica</name>
    <dbReference type="NCBI Taxonomy" id="2594795"/>
    <lineage>
        <taxon>Bacteria</taxon>
        <taxon>Pseudomonadati</taxon>
        <taxon>Pseudomonadota</taxon>
        <taxon>Betaproteobacteria</taxon>
        <taxon>Neisseriales</taxon>
        <taxon>Chitinibacteraceae</taxon>
        <taxon>Chitinimonas</taxon>
    </lineage>
</organism>
<dbReference type="KEGG" id="cari:FNU76_01680"/>
<dbReference type="Pfam" id="PF13006">
    <property type="entry name" value="Nterm_IS4"/>
    <property type="match status" value="1"/>
</dbReference>
<accession>A0A516SAJ2</accession>
<evidence type="ECO:0000313" key="2">
    <source>
        <dbReference type="EMBL" id="QDQ25169.1"/>
    </source>
</evidence>
<dbReference type="RefSeq" id="WP_143856094.1">
    <property type="nucleotide sequence ID" value="NZ_CP041730.1"/>
</dbReference>
<name>A0A516SAJ2_9NEIS</name>
<dbReference type="Proteomes" id="UP000317550">
    <property type="component" value="Chromosome"/>
</dbReference>
<evidence type="ECO:0000259" key="1">
    <source>
        <dbReference type="Pfam" id="PF13006"/>
    </source>
</evidence>
<feature type="domain" description="Transposase IS4 N-terminal" evidence="1">
    <location>
        <begin position="20"/>
        <end position="112"/>
    </location>
</feature>
<dbReference type="InterPro" id="IPR024473">
    <property type="entry name" value="Transposases_IS4_N"/>
</dbReference>